<dbReference type="SMART" id="SM00355">
    <property type="entry name" value="ZnF_C2H2"/>
    <property type="match status" value="2"/>
</dbReference>
<organism evidence="3 4">
    <name type="scientific">Fasciolopsis buskii</name>
    <dbReference type="NCBI Taxonomy" id="27845"/>
    <lineage>
        <taxon>Eukaryota</taxon>
        <taxon>Metazoa</taxon>
        <taxon>Spiralia</taxon>
        <taxon>Lophotrochozoa</taxon>
        <taxon>Platyhelminthes</taxon>
        <taxon>Trematoda</taxon>
        <taxon>Digenea</taxon>
        <taxon>Plagiorchiida</taxon>
        <taxon>Echinostomata</taxon>
        <taxon>Echinostomatoidea</taxon>
        <taxon>Fasciolidae</taxon>
        <taxon>Fasciolopsis</taxon>
    </lineage>
</organism>
<dbReference type="EMBL" id="LUCM01004673">
    <property type="protein sequence ID" value="KAA0194006.1"/>
    <property type="molecule type" value="Genomic_DNA"/>
</dbReference>
<dbReference type="AlphaFoldDB" id="A0A8E0VK64"/>
<feature type="domain" description="C2H2-type" evidence="2">
    <location>
        <begin position="98"/>
        <end position="121"/>
    </location>
</feature>
<feature type="compositionally biased region" description="Basic residues" evidence="1">
    <location>
        <begin position="254"/>
        <end position="264"/>
    </location>
</feature>
<dbReference type="OrthoDB" id="4187154at2759"/>
<keyword evidence="4" id="KW-1185">Reference proteome</keyword>
<feature type="domain" description="C2H2-type" evidence="2">
    <location>
        <begin position="66"/>
        <end position="89"/>
    </location>
</feature>
<accession>A0A8E0VK64</accession>
<comment type="caution">
    <text evidence="3">The sequence shown here is derived from an EMBL/GenBank/DDBJ whole genome shotgun (WGS) entry which is preliminary data.</text>
</comment>
<gene>
    <name evidence="3" type="ORF">FBUS_07683</name>
</gene>
<name>A0A8E0VK64_9TREM</name>
<reference evidence="3" key="1">
    <citation type="submission" date="2019-05" db="EMBL/GenBank/DDBJ databases">
        <title>Annotation for the trematode Fasciolopsis buski.</title>
        <authorList>
            <person name="Choi Y.-J."/>
        </authorList>
    </citation>
    <scope>NUCLEOTIDE SEQUENCE</scope>
    <source>
        <strain evidence="3">HT</strain>
        <tissue evidence="3">Whole worm</tissue>
    </source>
</reference>
<feature type="region of interest" description="Disordered" evidence="1">
    <location>
        <begin position="225"/>
        <end position="264"/>
    </location>
</feature>
<evidence type="ECO:0000256" key="1">
    <source>
        <dbReference type="SAM" id="MobiDB-lite"/>
    </source>
</evidence>
<sequence>MENPHDPVIRQCITSVALNNNILKHNSYDNFCVIKSDHPLGNQTSKTVSLVLTRLPQPPTTYVHVLRCNVCGFLTLNTVSLKDHIRNNHPASQGFWTYSCYQCSSMSTEKCLMEEHLKLYHRANDVSNGKLIERFHGPTSMDTTVPPIPFALTPSHTSPSTGFTLNLVNAINAIQNANKIQGMSGPTSLHKIVPVSASCHLPAQLVISDNPKEELFSEKVIENYPESKSKHPSFSAPSTDLSTSTVSTSTVSGSRRRKATTPVS</sequence>
<dbReference type="InterPro" id="IPR013087">
    <property type="entry name" value="Znf_C2H2_type"/>
</dbReference>
<dbReference type="Gene3D" id="3.30.160.60">
    <property type="entry name" value="Classic Zinc Finger"/>
    <property type="match status" value="1"/>
</dbReference>
<evidence type="ECO:0000313" key="3">
    <source>
        <dbReference type="EMBL" id="KAA0194006.1"/>
    </source>
</evidence>
<evidence type="ECO:0000313" key="4">
    <source>
        <dbReference type="Proteomes" id="UP000728185"/>
    </source>
</evidence>
<proteinExistence type="predicted"/>
<protein>
    <submittedName>
        <fullName evidence="3">Putative erythrocyte membrane protein</fullName>
    </submittedName>
</protein>
<feature type="compositionally biased region" description="Low complexity" evidence="1">
    <location>
        <begin position="238"/>
        <end position="253"/>
    </location>
</feature>
<evidence type="ECO:0000259" key="2">
    <source>
        <dbReference type="SMART" id="SM00355"/>
    </source>
</evidence>
<dbReference type="Proteomes" id="UP000728185">
    <property type="component" value="Unassembled WGS sequence"/>
</dbReference>